<accession>B3S1E5</accession>
<dbReference type="OrthoDB" id="660555at2759"/>
<organism evidence="5 6">
    <name type="scientific">Trichoplax adhaerens</name>
    <name type="common">Trichoplax reptans</name>
    <dbReference type="NCBI Taxonomy" id="10228"/>
    <lineage>
        <taxon>Eukaryota</taxon>
        <taxon>Metazoa</taxon>
        <taxon>Placozoa</taxon>
        <taxon>Uniplacotomia</taxon>
        <taxon>Trichoplacea</taxon>
        <taxon>Trichoplacidae</taxon>
        <taxon>Trichoplax</taxon>
    </lineage>
</organism>
<dbReference type="PANTHER" id="PTHR48051">
    <property type="match status" value="1"/>
</dbReference>
<feature type="region of interest" description="Disordered" evidence="3">
    <location>
        <begin position="389"/>
        <end position="415"/>
    </location>
</feature>
<dbReference type="SMART" id="SM00369">
    <property type="entry name" value="LRR_TYP"/>
    <property type="match status" value="15"/>
</dbReference>
<dbReference type="SUPFAM" id="SSF52058">
    <property type="entry name" value="L domain-like"/>
    <property type="match status" value="2"/>
</dbReference>
<dbReference type="Pfam" id="PF23598">
    <property type="entry name" value="LRR_14"/>
    <property type="match status" value="1"/>
</dbReference>
<dbReference type="PANTHER" id="PTHR48051:SF1">
    <property type="entry name" value="RAS SUPPRESSOR PROTEIN 1"/>
    <property type="match status" value="1"/>
</dbReference>
<keyword evidence="1" id="KW-0433">Leucine-rich repeat</keyword>
<keyword evidence="2" id="KW-0677">Repeat</keyword>
<keyword evidence="6" id="KW-1185">Reference proteome</keyword>
<dbReference type="FunFam" id="3.80.10.10:FF:002391">
    <property type="entry name" value="Leucine-rich repeat-containing protein 40"/>
    <property type="match status" value="1"/>
</dbReference>
<dbReference type="KEGG" id="tad:TRIADDRAFT_27850"/>
<gene>
    <name evidence="5" type="ORF">TRIADDRAFT_27850</name>
</gene>
<dbReference type="InterPro" id="IPR055414">
    <property type="entry name" value="LRR_R13L4/SHOC2-like"/>
</dbReference>
<dbReference type="InParanoid" id="B3S1E5"/>
<dbReference type="SMART" id="SM00365">
    <property type="entry name" value="LRR_SD22"/>
    <property type="match status" value="8"/>
</dbReference>
<reference evidence="5 6" key="1">
    <citation type="journal article" date="2008" name="Nature">
        <title>The Trichoplax genome and the nature of placozoans.</title>
        <authorList>
            <person name="Srivastava M."/>
            <person name="Begovic E."/>
            <person name="Chapman J."/>
            <person name="Putnam N.H."/>
            <person name="Hellsten U."/>
            <person name="Kawashima T."/>
            <person name="Kuo A."/>
            <person name="Mitros T."/>
            <person name="Salamov A."/>
            <person name="Carpenter M.L."/>
            <person name="Signorovitch A.Y."/>
            <person name="Moreno M.A."/>
            <person name="Kamm K."/>
            <person name="Grimwood J."/>
            <person name="Schmutz J."/>
            <person name="Shapiro H."/>
            <person name="Grigoriev I.V."/>
            <person name="Buss L.W."/>
            <person name="Schierwater B."/>
            <person name="Dellaporta S.L."/>
            <person name="Rokhsar D.S."/>
        </authorList>
    </citation>
    <scope>NUCLEOTIDE SEQUENCE [LARGE SCALE GENOMIC DNA]</scope>
    <source>
        <strain evidence="5 6">Grell-BS-1999</strain>
    </source>
</reference>
<dbReference type="InterPro" id="IPR001611">
    <property type="entry name" value="Leu-rich_rpt"/>
</dbReference>
<dbReference type="PhylomeDB" id="B3S1E5"/>
<dbReference type="eggNOG" id="KOG0472">
    <property type="taxonomic scope" value="Eukaryota"/>
</dbReference>
<dbReference type="InterPro" id="IPR050216">
    <property type="entry name" value="LRR_domain-containing"/>
</dbReference>
<dbReference type="PROSITE" id="PS51450">
    <property type="entry name" value="LRR"/>
    <property type="match status" value="7"/>
</dbReference>
<evidence type="ECO:0000259" key="4">
    <source>
        <dbReference type="Pfam" id="PF23598"/>
    </source>
</evidence>
<dbReference type="FunCoup" id="B3S1E5">
    <property type="interactions" value="1884"/>
</dbReference>
<evidence type="ECO:0000313" key="6">
    <source>
        <dbReference type="Proteomes" id="UP000009022"/>
    </source>
</evidence>
<dbReference type="GO" id="GO:0035556">
    <property type="term" value="P:intracellular signal transduction"/>
    <property type="evidence" value="ECO:0000318"/>
    <property type="project" value="GO_Central"/>
</dbReference>
<dbReference type="RefSeq" id="XP_002114224.1">
    <property type="nucleotide sequence ID" value="XM_002114188.1"/>
</dbReference>
<dbReference type="STRING" id="10228.B3S1E5"/>
<dbReference type="FunFam" id="3.80.10.10:FF:000748">
    <property type="entry name" value="Leucine-rich repeat-containing protein 40"/>
    <property type="match status" value="1"/>
</dbReference>
<dbReference type="OMA" id="CMLHKLT"/>
<evidence type="ECO:0000256" key="1">
    <source>
        <dbReference type="ARBA" id="ARBA00022614"/>
    </source>
</evidence>
<dbReference type="GeneID" id="6755116"/>
<evidence type="ECO:0000313" key="5">
    <source>
        <dbReference type="EMBL" id="EDV23314.1"/>
    </source>
</evidence>
<dbReference type="Pfam" id="PF13855">
    <property type="entry name" value="LRR_8"/>
    <property type="match status" value="4"/>
</dbReference>
<dbReference type="CTD" id="6755116"/>
<proteinExistence type="predicted"/>
<dbReference type="HOGENOM" id="CLU_000288_18_23_1"/>
<dbReference type="Proteomes" id="UP000009022">
    <property type="component" value="Unassembled WGS sequence"/>
</dbReference>
<dbReference type="InterPro" id="IPR032675">
    <property type="entry name" value="LRR_dom_sf"/>
</dbReference>
<protein>
    <recommendedName>
        <fullName evidence="4">Disease resistance R13L4/SHOC-2-like LRR domain-containing protein</fullName>
    </recommendedName>
</protein>
<dbReference type="SMART" id="SM00364">
    <property type="entry name" value="LRR_BAC"/>
    <property type="match status" value="10"/>
</dbReference>
<dbReference type="Gene3D" id="3.80.10.10">
    <property type="entry name" value="Ribonuclease Inhibitor"/>
    <property type="match status" value="3"/>
</dbReference>
<evidence type="ECO:0000256" key="3">
    <source>
        <dbReference type="SAM" id="MobiDB-lite"/>
    </source>
</evidence>
<evidence type="ECO:0000256" key="2">
    <source>
        <dbReference type="ARBA" id="ARBA00022737"/>
    </source>
</evidence>
<dbReference type="FunFam" id="3.80.10.10:FF:000193">
    <property type="entry name" value="Leucine-rich repeat-containing protein 40"/>
    <property type="match status" value="1"/>
</dbReference>
<name>B3S1E5_TRIAD</name>
<dbReference type="InterPro" id="IPR003591">
    <property type="entry name" value="Leu-rich_rpt_typical-subtyp"/>
</dbReference>
<feature type="compositionally biased region" description="Polar residues" evidence="3">
    <location>
        <begin position="389"/>
        <end position="410"/>
    </location>
</feature>
<feature type="domain" description="Disease resistance R13L4/SHOC-2-like LRR" evidence="4">
    <location>
        <begin position="155"/>
        <end position="263"/>
    </location>
</feature>
<sequence>MKRGRGSGIKSNFDRQAFKNKFNQGKDNSIATGVPNALLKQARKSGSLNLSNRSLAEVPDDVWRINLDASKSQQSSSMDNDQDRWWDQVELSKLDLSSNQLKAISDDVKLLNALVALDIRDNQLENIPESVRELQQLSKLALSRNALVGLPNATCDLINLKSLMLEHNKLTELPSEIGNLLHLEILDISNNQLSELPHSIQKLACLKFLNMSNNKLEVLPSEIAFMKGLKDLNISSNKIKELKVDFQLLNKLERLDIRCNHIEEVPVFSTDNTLKELYLGSNRIKNLLGSTLQKLSVVAIMDMSENKIEFVPDEVVNMKQLERFDLTNNDISGLPCNMGNMTQLKSLILNGNPLRTLRRDIVQRGTVAILKFLRSRIAGTIPDLASSVDTNTQGNTRINATHSSTGSNVDASEKTSEIPGDLWSVVAGSDQIRVVDFRKNVLTTVPEPLIEFSSRIEELYLSSNKLSQLPSSMANFTKLTYLDLGNNQLGNLPIEMESMTKLREIILSNNRFAAIPSVIYTLSSLEVLLATDNKIESIDVSGLKQLSELSVLDLQNNDIKEVPPELGTLKALKSLQLGGNLFRIPRAAILSKGTFAVMEYLRGRIPTS</sequence>
<dbReference type="EMBL" id="DS985247">
    <property type="protein sequence ID" value="EDV23314.1"/>
    <property type="molecule type" value="Genomic_DNA"/>
</dbReference>
<dbReference type="PRINTS" id="PR00019">
    <property type="entry name" value="LEURICHRPT"/>
</dbReference>
<dbReference type="AlphaFoldDB" id="B3S1E5"/>